<keyword evidence="3" id="KW-0539">Nucleus</keyword>
<dbReference type="GO" id="GO:1990404">
    <property type="term" value="F:NAD+-protein mono-ADP-ribosyltransferase activity"/>
    <property type="evidence" value="ECO:0007669"/>
    <property type="project" value="TreeGrafter"/>
</dbReference>
<dbReference type="InterPro" id="IPR004170">
    <property type="entry name" value="WWE_dom"/>
</dbReference>
<dbReference type="PANTHER" id="PTHR45740:SF14">
    <property type="entry name" value="NOVEL PROTEIN"/>
    <property type="match status" value="1"/>
</dbReference>
<dbReference type="Proteomes" id="UP001059041">
    <property type="component" value="Linkage Group LG24"/>
</dbReference>
<dbReference type="SMART" id="SM00678">
    <property type="entry name" value="WWE"/>
    <property type="match status" value="2"/>
</dbReference>
<dbReference type="GO" id="GO:0003950">
    <property type="term" value="F:NAD+ poly-ADP-ribosyltransferase activity"/>
    <property type="evidence" value="ECO:0007669"/>
    <property type="project" value="TreeGrafter"/>
</dbReference>
<dbReference type="GO" id="GO:0008270">
    <property type="term" value="F:zinc ion binding"/>
    <property type="evidence" value="ECO:0007669"/>
    <property type="project" value="InterPro"/>
</dbReference>
<feature type="non-terminal residue" evidence="6">
    <location>
        <position position="244"/>
    </location>
</feature>
<sequence>IKGSGGNKSSITSDYIEHQYNQNPNGSVQFTAGRMTYIVDFTAMTQTNLSTHMNRKVRRRPKFNSIVTVNSSSLSVTPTNSSTECIWEFMGDEGIWTEYQKPGCSLDSPEVERLYQLNPQSQVSFTAGRQIYTLDFSGMHQVNKKYGTKRHVRRIACEAQQTNSQFSQACWQFKDMDGNWKNYSKGGSRGHCSVSSQDIEAQYQLDTVKMSFRAGRFNYELNFSDMTQTNLSTNTRRSVRRIEQ</sequence>
<feature type="domain" description="WWE" evidence="5">
    <location>
        <begin position="1"/>
        <end position="59"/>
    </location>
</feature>
<name>A0A9W7T6E8_TRIRA</name>
<dbReference type="PROSITE" id="PS50918">
    <property type="entry name" value="WWE"/>
    <property type="match status" value="3"/>
</dbReference>
<evidence type="ECO:0000256" key="4">
    <source>
        <dbReference type="ARBA" id="ARBA00024347"/>
    </source>
</evidence>
<comment type="caution">
    <text evidence="6">The sequence shown here is derived from an EMBL/GenBank/DDBJ whole genome shotgun (WGS) entry which is preliminary data.</text>
</comment>
<evidence type="ECO:0000259" key="5">
    <source>
        <dbReference type="PROSITE" id="PS50918"/>
    </source>
</evidence>
<evidence type="ECO:0000256" key="1">
    <source>
        <dbReference type="ARBA" id="ARBA00004123"/>
    </source>
</evidence>
<keyword evidence="7" id="KW-1185">Reference proteome</keyword>
<proteinExistence type="inferred from homology"/>
<comment type="similarity">
    <text evidence="4">Belongs to the ARTD/PARP family.</text>
</comment>
<comment type="subcellular location">
    <subcellularLocation>
        <location evidence="1">Nucleus</location>
    </subcellularLocation>
</comment>
<evidence type="ECO:0000256" key="2">
    <source>
        <dbReference type="ARBA" id="ARBA00004906"/>
    </source>
</evidence>
<dbReference type="InterPro" id="IPR018123">
    <property type="entry name" value="WWE-dom_subgr"/>
</dbReference>
<dbReference type="EMBL" id="JAFHDT010000024">
    <property type="protein sequence ID" value="KAI7791592.1"/>
    <property type="molecule type" value="Genomic_DNA"/>
</dbReference>
<accession>A0A9W7T6E8</accession>
<dbReference type="Pfam" id="PF02825">
    <property type="entry name" value="WWE"/>
    <property type="match status" value="3"/>
</dbReference>
<gene>
    <name evidence="6" type="ORF">IRJ41_000402</name>
</gene>
<evidence type="ECO:0000313" key="6">
    <source>
        <dbReference type="EMBL" id="KAI7791592.1"/>
    </source>
</evidence>
<reference evidence="6" key="1">
    <citation type="submission" date="2021-02" db="EMBL/GenBank/DDBJ databases">
        <title>Comparative genomics reveals that relaxation of natural selection precedes convergent phenotypic evolution of cavefish.</title>
        <authorList>
            <person name="Peng Z."/>
        </authorList>
    </citation>
    <scope>NUCLEOTIDE SEQUENCE</scope>
    <source>
        <tissue evidence="6">Muscle</tissue>
    </source>
</reference>
<evidence type="ECO:0000313" key="7">
    <source>
        <dbReference type="Proteomes" id="UP001059041"/>
    </source>
</evidence>
<feature type="domain" description="WWE" evidence="5">
    <location>
        <begin position="73"/>
        <end position="154"/>
    </location>
</feature>
<protein>
    <recommendedName>
        <fullName evidence="5">WWE domain-containing protein</fullName>
    </recommendedName>
</protein>
<dbReference type="InterPro" id="IPR051712">
    <property type="entry name" value="ARTD-AVP"/>
</dbReference>
<feature type="domain" description="WWE" evidence="5">
    <location>
        <begin position="156"/>
        <end position="241"/>
    </location>
</feature>
<dbReference type="PANTHER" id="PTHR45740">
    <property type="entry name" value="POLY [ADP-RIBOSE] POLYMERASE"/>
    <property type="match status" value="1"/>
</dbReference>
<evidence type="ECO:0000256" key="3">
    <source>
        <dbReference type="ARBA" id="ARBA00023242"/>
    </source>
</evidence>
<dbReference type="Gene3D" id="3.30.720.50">
    <property type="match status" value="3"/>
</dbReference>
<dbReference type="AlphaFoldDB" id="A0A9W7T6E8"/>
<dbReference type="GO" id="GO:0005634">
    <property type="term" value="C:nucleus"/>
    <property type="evidence" value="ECO:0007669"/>
    <property type="project" value="UniProtKB-SubCell"/>
</dbReference>
<dbReference type="InterPro" id="IPR037197">
    <property type="entry name" value="WWE_dom_sf"/>
</dbReference>
<dbReference type="SUPFAM" id="SSF117839">
    <property type="entry name" value="WWE domain"/>
    <property type="match status" value="3"/>
</dbReference>
<organism evidence="6 7">
    <name type="scientific">Triplophysa rosa</name>
    <name type="common">Cave loach</name>
    <dbReference type="NCBI Taxonomy" id="992332"/>
    <lineage>
        <taxon>Eukaryota</taxon>
        <taxon>Metazoa</taxon>
        <taxon>Chordata</taxon>
        <taxon>Craniata</taxon>
        <taxon>Vertebrata</taxon>
        <taxon>Euteleostomi</taxon>
        <taxon>Actinopterygii</taxon>
        <taxon>Neopterygii</taxon>
        <taxon>Teleostei</taxon>
        <taxon>Ostariophysi</taxon>
        <taxon>Cypriniformes</taxon>
        <taxon>Nemacheilidae</taxon>
        <taxon>Triplophysa</taxon>
    </lineage>
</organism>
<comment type="pathway">
    <text evidence="2">Protein modification; protein ubiquitination.</text>
</comment>